<reference evidence="1 2" key="1">
    <citation type="submission" date="2018-01" db="EMBL/GenBank/DDBJ databases">
        <title>Draft genome sequence of Paucibacter aquatile CR182 isolated from freshwater of the Nakdong River.</title>
        <authorList>
            <person name="Choi A."/>
            <person name="Chung E.J."/>
        </authorList>
    </citation>
    <scope>NUCLEOTIDE SEQUENCE [LARGE SCALE GENOMIC DNA]</scope>
    <source>
        <strain evidence="1 2">CR182</strain>
    </source>
</reference>
<evidence type="ECO:0000313" key="2">
    <source>
        <dbReference type="Proteomes" id="UP000235916"/>
    </source>
</evidence>
<accession>A0A2N8KTP1</accession>
<keyword evidence="2" id="KW-1185">Reference proteome</keyword>
<name>A0A2N8KTP1_9BURK</name>
<protein>
    <submittedName>
        <fullName evidence="1">Uncharacterized protein</fullName>
    </submittedName>
</protein>
<dbReference type="Proteomes" id="UP000235916">
    <property type="component" value="Unassembled WGS sequence"/>
</dbReference>
<proteinExistence type="predicted"/>
<evidence type="ECO:0000313" key="1">
    <source>
        <dbReference type="EMBL" id="PND36827.1"/>
    </source>
</evidence>
<organism evidence="1 2">
    <name type="scientific">Kinneretia aquatilis</name>
    <dbReference type="NCBI Taxonomy" id="2070761"/>
    <lineage>
        <taxon>Bacteria</taxon>
        <taxon>Pseudomonadati</taxon>
        <taxon>Pseudomonadota</taxon>
        <taxon>Betaproteobacteria</taxon>
        <taxon>Burkholderiales</taxon>
        <taxon>Sphaerotilaceae</taxon>
        <taxon>Roseateles</taxon>
    </lineage>
</organism>
<comment type="caution">
    <text evidence="1">The sequence shown here is derived from an EMBL/GenBank/DDBJ whole genome shotgun (WGS) entry which is preliminary data.</text>
</comment>
<sequence length="150" mass="16364">MYVVLPESGRVHAFGDLKNYQDFLNHGEVTLTRTKIGEGPGGATLVFGITGDDVKGNRPSLGEKALSGQFGGAPEFYGEVLKGNRFYVFGDLKDMKDFLAFGEVPYSFTEIGSGPKGETLVYVMNKDSVKGGKPMNRVERFKSLRVAQKS</sequence>
<dbReference type="AlphaFoldDB" id="A0A2N8KTP1"/>
<dbReference type="EMBL" id="POSP01000003">
    <property type="protein sequence ID" value="PND36827.1"/>
    <property type="molecule type" value="Genomic_DNA"/>
</dbReference>
<gene>
    <name evidence="1" type="ORF">C1O66_04265</name>
</gene>